<accession>A0ACB9DKH8</accession>
<organism evidence="1 2">
    <name type="scientific">Arctium lappa</name>
    <name type="common">Greater burdock</name>
    <name type="synonym">Lappa major</name>
    <dbReference type="NCBI Taxonomy" id="4217"/>
    <lineage>
        <taxon>Eukaryota</taxon>
        <taxon>Viridiplantae</taxon>
        <taxon>Streptophyta</taxon>
        <taxon>Embryophyta</taxon>
        <taxon>Tracheophyta</taxon>
        <taxon>Spermatophyta</taxon>
        <taxon>Magnoliopsida</taxon>
        <taxon>eudicotyledons</taxon>
        <taxon>Gunneridae</taxon>
        <taxon>Pentapetalae</taxon>
        <taxon>asterids</taxon>
        <taxon>campanulids</taxon>
        <taxon>Asterales</taxon>
        <taxon>Asteraceae</taxon>
        <taxon>Carduoideae</taxon>
        <taxon>Cardueae</taxon>
        <taxon>Arctiinae</taxon>
        <taxon>Arctium</taxon>
    </lineage>
</organism>
<dbReference type="Proteomes" id="UP001055879">
    <property type="component" value="Linkage Group LG03"/>
</dbReference>
<evidence type="ECO:0000313" key="2">
    <source>
        <dbReference type="Proteomes" id="UP001055879"/>
    </source>
</evidence>
<evidence type="ECO:0000313" key="1">
    <source>
        <dbReference type="EMBL" id="KAI3746961.1"/>
    </source>
</evidence>
<name>A0ACB9DKH8_ARCLA</name>
<gene>
    <name evidence="1" type="ORF">L6452_09403</name>
</gene>
<reference evidence="1 2" key="2">
    <citation type="journal article" date="2022" name="Mol. Ecol. Resour.">
        <title>The genomes of chicory, endive, great burdock and yacon provide insights into Asteraceae paleo-polyploidization history and plant inulin production.</title>
        <authorList>
            <person name="Fan W."/>
            <person name="Wang S."/>
            <person name="Wang H."/>
            <person name="Wang A."/>
            <person name="Jiang F."/>
            <person name="Liu H."/>
            <person name="Zhao H."/>
            <person name="Xu D."/>
            <person name="Zhang Y."/>
        </authorList>
    </citation>
    <scope>NUCLEOTIDE SEQUENCE [LARGE SCALE GENOMIC DNA]</scope>
    <source>
        <strain evidence="2">cv. Niubang</strain>
    </source>
</reference>
<comment type="caution">
    <text evidence="1">The sequence shown here is derived from an EMBL/GenBank/DDBJ whole genome shotgun (WGS) entry which is preliminary data.</text>
</comment>
<protein>
    <submittedName>
        <fullName evidence="1">Uncharacterized protein</fullName>
    </submittedName>
</protein>
<keyword evidence="2" id="KW-1185">Reference proteome</keyword>
<dbReference type="EMBL" id="CM042049">
    <property type="protein sequence ID" value="KAI3746961.1"/>
    <property type="molecule type" value="Genomic_DNA"/>
</dbReference>
<reference evidence="2" key="1">
    <citation type="journal article" date="2022" name="Mol. Ecol. Resour.">
        <title>The genomes of chicory, endive, great burdock and yacon provide insights into Asteraceae palaeo-polyploidization history and plant inulin production.</title>
        <authorList>
            <person name="Fan W."/>
            <person name="Wang S."/>
            <person name="Wang H."/>
            <person name="Wang A."/>
            <person name="Jiang F."/>
            <person name="Liu H."/>
            <person name="Zhao H."/>
            <person name="Xu D."/>
            <person name="Zhang Y."/>
        </authorList>
    </citation>
    <scope>NUCLEOTIDE SEQUENCE [LARGE SCALE GENOMIC DNA]</scope>
    <source>
        <strain evidence="2">cv. Niubang</strain>
    </source>
</reference>
<sequence>MKSTEANYSTGMMITYKILNSRVSNNCTNRKRNQDVDNRRNDKFTSGVGFKRKPIVSGSREDPDQPKGYDEHKLNGFGNLVERSSFSVVASEVKNGVEEGLHMTYFSSGRIVLILLLLVTTTATVARLLLVIVVGVTDDFWVIGGSSVGSMVAEAVMVWVGGGGSATTFGFPDQRSVRWGGKH</sequence>
<proteinExistence type="predicted"/>